<reference evidence="3 5" key="2">
    <citation type="journal article" date="2018" name="Elife">
        <title>Functional genomics of lipid metabolism in the oleaginous yeast Rhodosporidium toruloides.</title>
        <authorList>
            <person name="Coradetti S.T."/>
            <person name="Pinel D."/>
            <person name="Geiselman G."/>
            <person name="Ito M."/>
            <person name="Mondo S."/>
            <person name="Reilly M.C."/>
            <person name="Cheng Y.F."/>
            <person name="Bauer S."/>
            <person name="Grigoriev I."/>
            <person name="Gladden J.M."/>
            <person name="Simmons B.A."/>
            <person name="Brem R."/>
            <person name="Arkin A.P."/>
            <person name="Skerker J.M."/>
        </authorList>
    </citation>
    <scope>NUCLEOTIDE SEQUENCE [LARGE SCALE GENOMIC DNA]</scope>
    <source>
        <strain evidence="3 5">NBRC 0880</strain>
    </source>
</reference>
<dbReference type="OrthoDB" id="2125396at2759"/>
<dbReference type="Proteomes" id="UP000239560">
    <property type="component" value="Unassembled WGS sequence"/>
</dbReference>
<name>A0A0K3CM57_RHOTO</name>
<accession>A0A0K3CM57</accession>
<sequence>MSSRALPTELLLRIFSFIDEGPISERRAAYRALALASKHFYSLAQPRLHRAICADIVFAVRRRDPVLESAFCALDKSPELAACVEILELTVKAGDLGGRTGGMAKSRIPAMPNLRKVVLKPEVPRKWSCQTPLTLVFVALGSASPRIESLDLSDFPVGPDKSSTPFPVWHRRWWQTDDIANDLFDFFWCGQHLRDTFPTLRELKLAKKGWRSSSDRHLLVQDLKGQGVKVILVSASFASFLSLAPFALSFYQCCTLRYLAYRFARAESRGTRTGSAVLDSVRNVVESPSSILCGTSVRVFAAPFLLFLLLFTLTRSIPAQTTPELSAPLTMPSQVVPQPNEATPAPIRRLPPELLSLIFEFCDVFPQRKSTLRALCLVSREFYSLAAPVLYRKIKTAFGERAMLGSWYWQRRETSHTRLLGTLETSEKVAKLVKELEVTMDASERWVVPGPSADCRPRPWNRSPDYSEGALLTLAKAAPNLRILDLRKLNEELDKTLKKVAKLGNQFWEAWPKLEKVIVKKVRWEESASRKKVAKDAEAWDIGIELV</sequence>
<evidence type="ECO:0000313" key="3">
    <source>
        <dbReference type="EMBL" id="PRQ71280.1"/>
    </source>
</evidence>
<reference evidence="2 4" key="1">
    <citation type="submission" date="2015-07" db="EMBL/GenBank/DDBJ databases">
        <authorList>
            <person name="Cajimat M.N.B."/>
            <person name="Milazzo M.L."/>
            <person name="Fulhorst C.F."/>
        </authorList>
    </citation>
    <scope>NUCLEOTIDE SEQUENCE [LARGE SCALE GENOMIC DNA]</scope>
    <source>
        <strain evidence="2">Single colony</strain>
    </source>
</reference>
<feature type="domain" description="F-box" evidence="1">
    <location>
        <begin position="347"/>
        <end position="394"/>
    </location>
</feature>
<dbReference type="EMBL" id="CWKI01000012">
    <property type="protein sequence ID" value="CTR10043.1"/>
    <property type="molecule type" value="Genomic_DNA"/>
</dbReference>
<evidence type="ECO:0000313" key="4">
    <source>
        <dbReference type="Proteomes" id="UP000199069"/>
    </source>
</evidence>
<dbReference type="InterPro" id="IPR001810">
    <property type="entry name" value="F-box_dom"/>
</dbReference>
<evidence type="ECO:0000259" key="1">
    <source>
        <dbReference type="Pfam" id="PF12937"/>
    </source>
</evidence>
<evidence type="ECO:0000313" key="5">
    <source>
        <dbReference type="Proteomes" id="UP000239560"/>
    </source>
</evidence>
<evidence type="ECO:0000313" key="2">
    <source>
        <dbReference type="EMBL" id="CTR10043.1"/>
    </source>
</evidence>
<dbReference type="Proteomes" id="UP000199069">
    <property type="component" value="Unassembled WGS sequence"/>
</dbReference>
<dbReference type="Pfam" id="PF12937">
    <property type="entry name" value="F-box-like"/>
    <property type="match status" value="1"/>
</dbReference>
<dbReference type="EMBL" id="LCTV02000012">
    <property type="protein sequence ID" value="PRQ71280.1"/>
    <property type="molecule type" value="Genomic_DNA"/>
</dbReference>
<gene>
    <name evidence="2" type="primary">FGENESH: predicted gene_12.64</name>
    <name evidence="3" type="ORF">AAT19DRAFT_10138</name>
    <name evidence="2" type="ORF">BN2166_0059040</name>
</gene>
<keyword evidence="4" id="KW-1185">Reference proteome</keyword>
<protein>
    <submittedName>
        <fullName evidence="2 3">Proteophosphoglycan ppg4</fullName>
    </submittedName>
</protein>
<organism evidence="2 4">
    <name type="scientific">Rhodotorula toruloides</name>
    <name type="common">Yeast</name>
    <name type="synonym">Rhodosporidium toruloides</name>
    <dbReference type="NCBI Taxonomy" id="5286"/>
    <lineage>
        <taxon>Eukaryota</taxon>
        <taxon>Fungi</taxon>
        <taxon>Dikarya</taxon>
        <taxon>Basidiomycota</taxon>
        <taxon>Pucciniomycotina</taxon>
        <taxon>Microbotryomycetes</taxon>
        <taxon>Sporidiobolales</taxon>
        <taxon>Sporidiobolaceae</taxon>
        <taxon>Rhodotorula</taxon>
    </lineage>
</organism>
<dbReference type="AlphaFoldDB" id="A0A0K3CM57"/>
<proteinExistence type="predicted"/>